<feature type="domain" description="Xylose isomerase-like TIM barrel" evidence="1">
    <location>
        <begin position="34"/>
        <end position="259"/>
    </location>
</feature>
<dbReference type="InterPro" id="IPR036237">
    <property type="entry name" value="Xyl_isomerase-like_sf"/>
</dbReference>
<dbReference type="PANTHER" id="PTHR12110">
    <property type="entry name" value="HYDROXYPYRUVATE ISOMERASE"/>
    <property type="match status" value="1"/>
</dbReference>
<proteinExistence type="predicted"/>
<gene>
    <name evidence="2" type="ORF">GA0061105_105102</name>
</gene>
<accession>A0A1C3Y2E6</accession>
<dbReference type="RefSeq" id="WP_245304309.1">
    <property type="nucleotide sequence ID" value="NZ_FMAJ01000005.1"/>
</dbReference>
<evidence type="ECO:0000259" key="1">
    <source>
        <dbReference type="Pfam" id="PF01261"/>
    </source>
</evidence>
<dbReference type="GO" id="GO:0016853">
    <property type="term" value="F:isomerase activity"/>
    <property type="evidence" value="ECO:0007669"/>
    <property type="project" value="UniProtKB-KW"/>
</dbReference>
<dbReference type="STRING" id="1138170.GA0061105_105102"/>
<dbReference type="Gene3D" id="3.20.20.150">
    <property type="entry name" value="Divalent-metal-dependent TIM barrel enzymes"/>
    <property type="match status" value="1"/>
</dbReference>
<dbReference type="SUPFAM" id="SSF51658">
    <property type="entry name" value="Xylose isomerase-like"/>
    <property type="match status" value="1"/>
</dbReference>
<dbReference type="InterPro" id="IPR050312">
    <property type="entry name" value="IolE/XylAMocC-like"/>
</dbReference>
<evidence type="ECO:0000313" key="3">
    <source>
        <dbReference type="Proteomes" id="UP000198723"/>
    </source>
</evidence>
<evidence type="ECO:0000313" key="2">
    <source>
        <dbReference type="EMBL" id="SCB58635.1"/>
    </source>
</evidence>
<dbReference type="EMBL" id="FMAJ01000005">
    <property type="protein sequence ID" value="SCB58635.1"/>
    <property type="molecule type" value="Genomic_DNA"/>
</dbReference>
<dbReference type="Pfam" id="PF01261">
    <property type="entry name" value="AP_endonuc_2"/>
    <property type="match status" value="1"/>
</dbReference>
<dbReference type="AlphaFoldDB" id="A0A1C3Y2E6"/>
<organism evidence="2 3">
    <name type="scientific">Rhizobium aethiopicum</name>
    <dbReference type="NCBI Taxonomy" id="1138170"/>
    <lineage>
        <taxon>Bacteria</taxon>
        <taxon>Pseudomonadati</taxon>
        <taxon>Pseudomonadota</taxon>
        <taxon>Alphaproteobacteria</taxon>
        <taxon>Hyphomicrobiales</taxon>
        <taxon>Rhizobiaceae</taxon>
        <taxon>Rhizobium/Agrobacterium group</taxon>
        <taxon>Rhizobium</taxon>
    </lineage>
</organism>
<dbReference type="PANTHER" id="PTHR12110:SF41">
    <property type="entry name" value="INOSOSE DEHYDRATASE"/>
    <property type="match status" value="1"/>
</dbReference>
<dbReference type="InterPro" id="IPR013022">
    <property type="entry name" value="Xyl_isomerase-like_TIM-brl"/>
</dbReference>
<name>A0A1C3Y2E6_9HYPH</name>
<sequence>MCRENVEKMMRNVIALQLYSVRSLGSLQDQVAGAASAGFKAVELLQEHLAEPTVLKTLLDDHQIAAPSAHISHSALRDDFTRLIEVCEYCGIKQLFVPGVAFNASKDKAGGWRFMGLELARLAERLDRAGITLGYHNMRQDFLPLADGRFGFEVLIAAAGGSPLKWQADIAWMNRAGINPADWLKRYRGILVSAHIKDEAPVGTHEDEDGWSDVGGGTIIWPSLWKTATECGARLLVVEHDNPRQPLEFAKRSLSYLRRFNA</sequence>
<reference evidence="2 3" key="1">
    <citation type="submission" date="2016-08" db="EMBL/GenBank/DDBJ databases">
        <authorList>
            <person name="Seilhamer J.J."/>
        </authorList>
    </citation>
    <scope>NUCLEOTIDE SEQUENCE [LARGE SCALE GENOMIC DNA]</scope>
    <source>
        <strain evidence="2 3">HBR26</strain>
    </source>
</reference>
<protein>
    <submittedName>
        <fullName evidence="2">Sugar phosphate isomerase/epimerase</fullName>
    </submittedName>
</protein>
<dbReference type="Proteomes" id="UP000198723">
    <property type="component" value="Unassembled WGS sequence"/>
</dbReference>
<keyword evidence="2" id="KW-0413">Isomerase</keyword>